<reference evidence="1 2" key="2">
    <citation type="submission" date="2020-03" db="EMBL/GenBank/DDBJ databases">
        <authorList>
            <person name="Ichikawa N."/>
            <person name="Kimura A."/>
            <person name="Kitahashi Y."/>
            <person name="Uohara A."/>
        </authorList>
    </citation>
    <scope>NUCLEOTIDE SEQUENCE [LARGE SCALE GENOMIC DNA]</scope>
    <source>
        <strain evidence="1 2">NBRC 108638</strain>
    </source>
</reference>
<protein>
    <submittedName>
        <fullName evidence="1">Uncharacterized protein</fullName>
    </submittedName>
</protein>
<accession>A0A6V8KZA9</accession>
<comment type="caution">
    <text evidence="1">The sequence shown here is derived from an EMBL/GenBank/DDBJ whole genome shotgun (WGS) entry which is preliminary data.</text>
</comment>
<dbReference type="EMBL" id="BLPG01000001">
    <property type="protein sequence ID" value="GFJ87811.1"/>
    <property type="molecule type" value="Genomic_DNA"/>
</dbReference>
<sequence length="259" mass="27199">MLAAMNRHRADGKAGEPVLTHRFLCPASAVSNLRDRLRPQEPWRLGLIVDVELSDLPHVLDAVAHDTRLELETVELRLPGKDRPAHAVDAARAPLGSTDASTYLELAPASPAVPDTLAACADRGFGAKIRCGGTTAAAFPTAAQLAGFLLAAVGLAVPFKATAGLHHAVRYQDPVTGFKHHGFLNLLVAVCHAVEGADPKEVEAALLIDDGPTLAARARGVPDHTATRARQLFVAYGSCSTSEPVDDLAGLGLLESRLA</sequence>
<gene>
    <name evidence="1" type="ORF">Prum_014530</name>
</gene>
<keyword evidence="2" id="KW-1185">Reference proteome</keyword>
<reference evidence="1 2" key="1">
    <citation type="submission" date="2020-03" db="EMBL/GenBank/DDBJ databases">
        <title>Whole genome shotgun sequence of Phytohabitans rumicis NBRC 108638.</title>
        <authorList>
            <person name="Komaki H."/>
            <person name="Tamura T."/>
        </authorList>
    </citation>
    <scope>NUCLEOTIDE SEQUENCE [LARGE SCALE GENOMIC DNA]</scope>
    <source>
        <strain evidence="1 2">NBRC 108638</strain>
    </source>
</reference>
<evidence type="ECO:0000313" key="2">
    <source>
        <dbReference type="Proteomes" id="UP000482960"/>
    </source>
</evidence>
<dbReference type="AlphaFoldDB" id="A0A6V8KZA9"/>
<evidence type="ECO:0000313" key="1">
    <source>
        <dbReference type="EMBL" id="GFJ87811.1"/>
    </source>
</evidence>
<proteinExistence type="predicted"/>
<organism evidence="1 2">
    <name type="scientific">Phytohabitans rumicis</name>
    <dbReference type="NCBI Taxonomy" id="1076125"/>
    <lineage>
        <taxon>Bacteria</taxon>
        <taxon>Bacillati</taxon>
        <taxon>Actinomycetota</taxon>
        <taxon>Actinomycetes</taxon>
        <taxon>Micromonosporales</taxon>
        <taxon>Micromonosporaceae</taxon>
    </lineage>
</organism>
<name>A0A6V8KZA9_9ACTN</name>
<dbReference type="Proteomes" id="UP000482960">
    <property type="component" value="Unassembled WGS sequence"/>
</dbReference>
<dbReference type="RefSeq" id="WP_218577121.1">
    <property type="nucleotide sequence ID" value="NZ_BLPG01000001.1"/>
</dbReference>